<dbReference type="AlphaFoldDB" id="A0A5W5W421"/>
<evidence type="ECO:0000313" key="2">
    <source>
        <dbReference type="EMBL" id="EBX3156083.1"/>
    </source>
</evidence>
<evidence type="ECO:0000256" key="1">
    <source>
        <dbReference type="SAM" id="MobiDB-lite"/>
    </source>
</evidence>
<protein>
    <submittedName>
        <fullName evidence="2">Uncharacterized protein</fullName>
    </submittedName>
</protein>
<reference evidence="2" key="1">
    <citation type="submission" date="2018-07" db="EMBL/GenBank/DDBJ databases">
        <authorList>
            <person name="Ashton P.M."/>
            <person name="Dallman T."/>
            <person name="Nair S."/>
            <person name="De Pinna E."/>
            <person name="Peters T."/>
            <person name="Grant K."/>
        </authorList>
    </citation>
    <scope>NUCLEOTIDE SEQUENCE</scope>
    <source>
        <strain evidence="2">136562</strain>
    </source>
</reference>
<gene>
    <name evidence="2" type="ORF">DRT54_18855</name>
</gene>
<feature type="region of interest" description="Disordered" evidence="1">
    <location>
        <begin position="1"/>
        <end position="21"/>
    </location>
</feature>
<proteinExistence type="predicted"/>
<sequence>MTGAIPPPACKPRRCGPTSGGTPATLTLVARGIVSALQAIHGQTRAAGDVIKEAKLTHANCADLNNSIRMNLKIIQEQEELNLAGLD</sequence>
<name>A0A5W5W421_SALNE</name>
<feature type="compositionally biased region" description="Pro residues" evidence="1">
    <location>
        <begin position="1"/>
        <end position="10"/>
    </location>
</feature>
<comment type="caution">
    <text evidence="2">The sequence shown here is derived from an EMBL/GenBank/DDBJ whole genome shotgun (WGS) entry which is preliminary data.</text>
</comment>
<dbReference type="EMBL" id="AAHKWI010000034">
    <property type="protein sequence ID" value="EBX3156083.1"/>
    <property type="molecule type" value="Genomic_DNA"/>
</dbReference>
<organism evidence="2">
    <name type="scientific">Salmonella newport</name>
    <dbReference type="NCBI Taxonomy" id="108619"/>
    <lineage>
        <taxon>Bacteria</taxon>
        <taxon>Pseudomonadati</taxon>
        <taxon>Pseudomonadota</taxon>
        <taxon>Gammaproteobacteria</taxon>
        <taxon>Enterobacterales</taxon>
        <taxon>Enterobacteriaceae</taxon>
        <taxon>Salmonella</taxon>
    </lineage>
</organism>
<accession>A0A5W5W421</accession>